<dbReference type="GO" id="GO:0009425">
    <property type="term" value="C:bacterial-type flagellum basal body"/>
    <property type="evidence" value="ECO:0007669"/>
    <property type="project" value="UniProtKB-SubCell"/>
</dbReference>
<keyword evidence="5" id="KW-1185">Reference proteome</keyword>
<dbReference type="InterPro" id="IPR001444">
    <property type="entry name" value="Flag_bb_rod_N"/>
</dbReference>
<evidence type="ECO:0000256" key="2">
    <source>
        <dbReference type="SAM" id="MobiDB-lite"/>
    </source>
</evidence>
<dbReference type="AlphaFoldDB" id="A0A0D1D2H9"/>
<organism evidence="4 5">
    <name type="scientific">Jannaschia aquimarina</name>
    <dbReference type="NCBI Taxonomy" id="935700"/>
    <lineage>
        <taxon>Bacteria</taxon>
        <taxon>Pseudomonadati</taxon>
        <taxon>Pseudomonadota</taxon>
        <taxon>Alphaproteobacteria</taxon>
        <taxon>Rhodobacterales</taxon>
        <taxon>Roseobacteraceae</taxon>
        <taxon>Jannaschia</taxon>
    </lineage>
</organism>
<keyword evidence="4" id="KW-0966">Cell projection</keyword>
<evidence type="ECO:0000256" key="1">
    <source>
        <dbReference type="ARBA" id="ARBA00004117"/>
    </source>
</evidence>
<dbReference type="Proteomes" id="UP000032232">
    <property type="component" value="Unassembled WGS sequence"/>
</dbReference>
<dbReference type="Pfam" id="PF00460">
    <property type="entry name" value="Flg_bb_rod"/>
    <property type="match status" value="1"/>
</dbReference>
<dbReference type="RefSeq" id="WP_043920853.1">
    <property type="nucleotide sequence ID" value="NZ_FZPF01000001.1"/>
</dbReference>
<dbReference type="OrthoDB" id="9788334at2"/>
<comment type="caution">
    <text evidence="4">The sequence shown here is derived from an EMBL/GenBank/DDBJ whole genome shotgun (WGS) entry which is preliminary data.</text>
</comment>
<accession>A0A0D1D2H9</accession>
<reference evidence="4 5" key="1">
    <citation type="submission" date="2015-02" db="EMBL/GenBank/DDBJ databases">
        <title>Genome Sequence of Jannaschia aquimarina DSM28248, a member of the Roseobacter clade.</title>
        <authorList>
            <person name="Voget S."/>
            <person name="Daniel R."/>
        </authorList>
    </citation>
    <scope>NUCLEOTIDE SEQUENCE [LARGE SCALE GENOMIC DNA]</scope>
    <source>
        <strain evidence="4 5">GSW-M26</strain>
    </source>
</reference>
<gene>
    <name evidence="4" type="ORF">jaqu_40970</name>
</gene>
<proteinExistence type="predicted"/>
<evidence type="ECO:0000313" key="4">
    <source>
        <dbReference type="EMBL" id="KIT14303.1"/>
    </source>
</evidence>
<dbReference type="EMBL" id="JYFE01000081">
    <property type="protein sequence ID" value="KIT14303.1"/>
    <property type="molecule type" value="Genomic_DNA"/>
</dbReference>
<dbReference type="PATRIC" id="fig|935700.4.peg.4223"/>
<comment type="subcellular location">
    <subcellularLocation>
        <location evidence="1">Bacterial flagellum basal body</location>
    </subcellularLocation>
</comment>
<keyword evidence="4" id="KW-0282">Flagellum</keyword>
<evidence type="ECO:0000313" key="5">
    <source>
        <dbReference type="Proteomes" id="UP000032232"/>
    </source>
</evidence>
<feature type="region of interest" description="Disordered" evidence="2">
    <location>
        <begin position="28"/>
        <end position="66"/>
    </location>
</feature>
<feature type="domain" description="Flagellar basal body rod protein N-terminal" evidence="3">
    <location>
        <begin position="10"/>
        <end position="37"/>
    </location>
</feature>
<dbReference type="STRING" id="935700.jaqu_40970"/>
<sequence>MQMPALMTLAAQAAQHAGSRQALTARNVANADTPGYRPSDLAPFRPEDRFAPRATRPGHMSGATPHRDIIDVSSTLKANGNAVDLEEEILRGVEAQRRHDRAITVYRASMDILRTAMGRGR</sequence>
<protein>
    <submittedName>
        <fullName evidence="4">Flagellar basal body rod protein FlgB</fullName>
    </submittedName>
</protein>
<name>A0A0D1D2H9_9RHOB</name>
<evidence type="ECO:0000259" key="3">
    <source>
        <dbReference type="Pfam" id="PF00460"/>
    </source>
</evidence>
<keyword evidence="4" id="KW-0969">Cilium</keyword>